<protein>
    <submittedName>
        <fullName evidence="1">Uncharacterized protein</fullName>
    </submittedName>
</protein>
<comment type="caution">
    <text evidence="1">The sequence shown here is derived from an EMBL/GenBank/DDBJ whole genome shotgun (WGS) entry which is preliminary data.</text>
</comment>
<name>A0ABT7SI48_9CELL</name>
<accession>A0ABT7SI48</accession>
<dbReference type="RefSeq" id="WP_289455894.1">
    <property type="nucleotide sequence ID" value="NZ_JAUCGQ010000002.1"/>
</dbReference>
<evidence type="ECO:0000313" key="1">
    <source>
        <dbReference type="EMBL" id="MDM7855865.1"/>
    </source>
</evidence>
<keyword evidence="2" id="KW-1185">Reference proteome</keyword>
<gene>
    <name evidence="1" type="ORF">QRT04_13070</name>
</gene>
<reference evidence="1 2" key="1">
    <citation type="submission" date="2023-06" db="EMBL/GenBank/DDBJ databases">
        <title>Cellulomonas sp. MW4 Whole genome sequence.</title>
        <authorList>
            <person name="Park S."/>
        </authorList>
    </citation>
    <scope>NUCLEOTIDE SEQUENCE [LARGE SCALE GENOMIC DNA]</scope>
    <source>
        <strain evidence="1 2">MW4</strain>
    </source>
</reference>
<evidence type="ECO:0000313" key="2">
    <source>
        <dbReference type="Proteomes" id="UP001529338"/>
    </source>
</evidence>
<sequence>MSVTPTEWNTRLTVHYTDPNGVEHQISPVTSFTPTFSTTAEALHSIERTHVGVVYSPQALTFSLTVPVIGDAAAKLTAIALQGQRFSVSLMEASGDDWSFSTLLLAECIITSASPTPASISGVPQAQFSGFSLHVEATDSANTKTVSPPQSGS</sequence>
<proteinExistence type="predicted"/>
<organism evidence="1 2">
    <name type="scientific">Cellulomonas alba</name>
    <dbReference type="NCBI Taxonomy" id="3053467"/>
    <lineage>
        <taxon>Bacteria</taxon>
        <taxon>Bacillati</taxon>
        <taxon>Actinomycetota</taxon>
        <taxon>Actinomycetes</taxon>
        <taxon>Micrococcales</taxon>
        <taxon>Cellulomonadaceae</taxon>
        <taxon>Cellulomonas</taxon>
    </lineage>
</organism>
<dbReference type="EMBL" id="JAUCGQ010000002">
    <property type="protein sequence ID" value="MDM7855865.1"/>
    <property type="molecule type" value="Genomic_DNA"/>
</dbReference>
<dbReference type="Proteomes" id="UP001529338">
    <property type="component" value="Unassembled WGS sequence"/>
</dbReference>